<dbReference type="PANTHER" id="PTHR23226">
    <property type="entry name" value="ZINC FINGER AND SCAN DOMAIN-CONTAINING"/>
    <property type="match status" value="1"/>
</dbReference>
<dbReference type="PROSITE" id="PS00028">
    <property type="entry name" value="ZINC_FINGER_C2H2_1"/>
    <property type="match status" value="3"/>
</dbReference>
<feature type="region of interest" description="Disordered" evidence="12">
    <location>
        <begin position="170"/>
        <end position="209"/>
    </location>
</feature>
<feature type="compositionally biased region" description="Basic and acidic residues" evidence="12">
    <location>
        <begin position="170"/>
        <end position="181"/>
    </location>
</feature>
<dbReference type="FunFam" id="3.30.160.60:FF:000016">
    <property type="entry name" value="zinc finger protein 37 homolog"/>
    <property type="match status" value="1"/>
</dbReference>
<comment type="subcellular location">
    <subcellularLocation>
        <location evidence="1">Nucleus</location>
    </subcellularLocation>
</comment>
<dbReference type="FunFam" id="3.30.160.60:FF:002208">
    <property type="entry name" value="Zinc finger protein 787"/>
    <property type="match status" value="1"/>
</dbReference>
<dbReference type="FunFam" id="3.30.160.60:FF:001708">
    <property type="entry name" value="Zinc finger protein 251"/>
    <property type="match status" value="1"/>
</dbReference>
<dbReference type="SUPFAM" id="SSF57667">
    <property type="entry name" value="beta-beta-alpha zinc fingers"/>
    <property type="match status" value="2"/>
</dbReference>
<evidence type="ECO:0000259" key="13">
    <source>
        <dbReference type="PROSITE" id="PS50157"/>
    </source>
</evidence>
<keyword evidence="6" id="KW-0862">Zinc</keyword>
<evidence type="ECO:0000256" key="7">
    <source>
        <dbReference type="ARBA" id="ARBA00023015"/>
    </source>
</evidence>
<feature type="domain" description="C2H2-type" evidence="13">
    <location>
        <begin position="96"/>
        <end position="125"/>
    </location>
</feature>
<dbReference type="Proteomes" id="UP000694390">
    <property type="component" value="Unassembled WGS sequence"/>
</dbReference>
<evidence type="ECO:0000256" key="2">
    <source>
        <dbReference type="ARBA" id="ARBA00006991"/>
    </source>
</evidence>
<dbReference type="InterPro" id="IPR036236">
    <property type="entry name" value="Znf_C2H2_sf"/>
</dbReference>
<dbReference type="FunFam" id="3.30.160.60:FF:002343">
    <property type="entry name" value="Zinc finger protein 33A"/>
    <property type="match status" value="1"/>
</dbReference>
<dbReference type="Ensembl" id="ENSGEVT00005019504.1">
    <property type="protein sequence ID" value="ENSGEVP00005018562.1"/>
    <property type="gene ID" value="ENSGEVG00005013156.1"/>
</dbReference>
<feature type="region of interest" description="Disordered" evidence="12">
    <location>
        <begin position="1"/>
        <end position="52"/>
    </location>
</feature>
<protein>
    <recommendedName>
        <fullName evidence="13">C2H2-type domain-containing protein</fullName>
    </recommendedName>
</protein>
<dbReference type="GO" id="GO:0000981">
    <property type="term" value="F:DNA-binding transcription factor activity, RNA polymerase II-specific"/>
    <property type="evidence" value="ECO:0007669"/>
    <property type="project" value="TreeGrafter"/>
</dbReference>
<feature type="domain" description="C2H2-type" evidence="13">
    <location>
        <begin position="154"/>
        <end position="181"/>
    </location>
</feature>
<keyword evidence="10" id="KW-0539">Nucleus</keyword>
<keyword evidence="8" id="KW-0238">DNA-binding</keyword>
<dbReference type="SMART" id="SM00355">
    <property type="entry name" value="ZnF_C2H2"/>
    <property type="match status" value="4"/>
</dbReference>
<keyword evidence="4" id="KW-0677">Repeat</keyword>
<feature type="domain" description="C2H2-type" evidence="13">
    <location>
        <begin position="126"/>
        <end position="153"/>
    </location>
</feature>
<evidence type="ECO:0000256" key="11">
    <source>
        <dbReference type="PROSITE-ProRule" id="PRU00042"/>
    </source>
</evidence>
<proteinExistence type="inferred from homology"/>
<evidence type="ECO:0000256" key="1">
    <source>
        <dbReference type="ARBA" id="ARBA00004123"/>
    </source>
</evidence>
<dbReference type="AlphaFoldDB" id="A0A8C4WPR4"/>
<evidence type="ECO:0000313" key="14">
    <source>
        <dbReference type="Ensembl" id="ENSGEVP00005018562.1"/>
    </source>
</evidence>
<evidence type="ECO:0000256" key="9">
    <source>
        <dbReference type="ARBA" id="ARBA00023163"/>
    </source>
</evidence>
<accession>A0A8C4WPR4</accession>
<keyword evidence="9" id="KW-0804">Transcription</keyword>
<evidence type="ECO:0000256" key="10">
    <source>
        <dbReference type="ARBA" id="ARBA00023242"/>
    </source>
</evidence>
<dbReference type="GO" id="GO:0000978">
    <property type="term" value="F:RNA polymerase II cis-regulatory region sequence-specific DNA binding"/>
    <property type="evidence" value="ECO:0007669"/>
    <property type="project" value="TreeGrafter"/>
</dbReference>
<name>A0A8C4WPR4_9SAUR</name>
<evidence type="ECO:0000256" key="4">
    <source>
        <dbReference type="ARBA" id="ARBA00022737"/>
    </source>
</evidence>
<dbReference type="GeneTree" id="ENSGT01150000286971"/>
<evidence type="ECO:0000256" key="5">
    <source>
        <dbReference type="ARBA" id="ARBA00022771"/>
    </source>
</evidence>
<sequence>SHTPTPCLSEPQEKLPGGFSGAIFQGPAGVRLGGARRRQGKPAPQGPGPKKLQDIMAHQRMPQGQKPYRCQDCGKSFIWSSHLERHLRIHTGERPYACPECDDGKVFAWSSHLERHWRVHTGERPYACPECGKCFAQSAHLTKHRLTHTGEWPYTCPHCGKGFVKSSDLARHQRTHTREKPPGWPEVLWARGTPPPQDSPGASRPRPSRMARWAHYL</sequence>
<evidence type="ECO:0000256" key="3">
    <source>
        <dbReference type="ARBA" id="ARBA00022723"/>
    </source>
</evidence>
<evidence type="ECO:0000256" key="12">
    <source>
        <dbReference type="SAM" id="MobiDB-lite"/>
    </source>
</evidence>
<dbReference type="OrthoDB" id="3437960at2759"/>
<dbReference type="Pfam" id="PF00096">
    <property type="entry name" value="zf-C2H2"/>
    <property type="match status" value="4"/>
</dbReference>
<keyword evidence="5 11" id="KW-0863">Zinc-finger</keyword>
<feature type="domain" description="C2H2-type" evidence="13">
    <location>
        <begin position="68"/>
        <end position="95"/>
    </location>
</feature>
<keyword evidence="15" id="KW-1185">Reference proteome</keyword>
<dbReference type="PROSITE" id="PS50157">
    <property type="entry name" value="ZINC_FINGER_C2H2_2"/>
    <property type="match status" value="4"/>
</dbReference>
<dbReference type="PANTHER" id="PTHR23226:SF377">
    <property type="entry name" value="ZINC FINGER AND SCAN DOMAIN-CONTAINING PROTEIN 20"/>
    <property type="match status" value="1"/>
</dbReference>
<reference evidence="14" key="2">
    <citation type="submission" date="2025-09" db="UniProtKB">
        <authorList>
            <consortium name="Ensembl"/>
        </authorList>
    </citation>
    <scope>IDENTIFICATION</scope>
</reference>
<evidence type="ECO:0000256" key="6">
    <source>
        <dbReference type="ARBA" id="ARBA00022833"/>
    </source>
</evidence>
<dbReference type="InterPro" id="IPR013087">
    <property type="entry name" value="Znf_C2H2_type"/>
</dbReference>
<dbReference type="GO" id="GO:0005634">
    <property type="term" value="C:nucleus"/>
    <property type="evidence" value="ECO:0007669"/>
    <property type="project" value="UniProtKB-SubCell"/>
</dbReference>
<organism evidence="14 15">
    <name type="scientific">Gopherus evgoodei</name>
    <name type="common">Goodes thornscrub tortoise</name>
    <dbReference type="NCBI Taxonomy" id="1825980"/>
    <lineage>
        <taxon>Eukaryota</taxon>
        <taxon>Metazoa</taxon>
        <taxon>Chordata</taxon>
        <taxon>Craniata</taxon>
        <taxon>Vertebrata</taxon>
        <taxon>Euteleostomi</taxon>
        <taxon>Archelosauria</taxon>
        <taxon>Testudinata</taxon>
        <taxon>Testudines</taxon>
        <taxon>Cryptodira</taxon>
        <taxon>Durocryptodira</taxon>
        <taxon>Testudinoidea</taxon>
        <taxon>Testudinidae</taxon>
        <taxon>Gopherus</taxon>
    </lineage>
</organism>
<evidence type="ECO:0000256" key="8">
    <source>
        <dbReference type="ARBA" id="ARBA00023125"/>
    </source>
</evidence>
<comment type="similarity">
    <text evidence="2">Belongs to the krueppel C2H2-type zinc-finger protein family.</text>
</comment>
<evidence type="ECO:0000313" key="15">
    <source>
        <dbReference type="Proteomes" id="UP000694390"/>
    </source>
</evidence>
<dbReference type="Gene3D" id="3.30.160.60">
    <property type="entry name" value="Classic Zinc Finger"/>
    <property type="match status" value="4"/>
</dbReference>
<keyword evidence="7" id="KW-0805">Transcription regulation</keyword>
<keyword evidence="3" id="KW-0479">Metal-binding</keyword>
<dbReference type="GO" id="GO:0008270">
    <property type="term" value="F:zinc ion binding"/>
    <property type="evidence" value="ECO:0007669"/>
    <property type="project" value="UniProtKB-KW"/>
</dbReference>
<reference evidence="14" key="1">
    <citation type="submission" date="2025-08" db="UniProtKB">
        <authorList>
            <consortium name="Ensembl"/>
        </authorList>
    </citation>
    <scope>IDENTIFICATION</scope>
</reference>